<evidence type="ECO:0000313" key="3">
    <source>
        <dbReference type="Proteomes" id="UP000016801"/>
    </source>
</evidence>
<gene>
    <name evidence="2" type="ORF">CPUR_05390</name>
</gene>
<dbReference type="OrthoDB" id="2933464at2759"/>
<dbReference type="EMBL" id="CAGA01000032">
    <property type="protein sequence ID" value="CCE31537.1"/>
    <property type="molecule type" value="Genomic_DNA"/>
</dbReference>
<organism evidence="2 3">
    <name type="scientific">Claviceps purpurea (strain 20.1)</name>
    <name type="common">Ergot fungus</name>
    <name type="synonym">Sphacelia segetum</name>
    <dbReference type="NCBI Taxonomy" id="1111077"/>
    <lineage>
        <taxon>Eukaryota</taxon>
        <taxon>Fungi</taxon>
        <taxon>Dikarya</taxon>
        <taxon>Ascomycota</taxon>
        <taxon>Pezizomycotina</taxon>
        <taxon>Sordariomycetes</taxon>
        <taxon>Hypocreomycetidae</taxon>
        <taxon>Hypocreales</taxon>
        <taxon>Clavicipitaceae</taxon>
        <taxon>Claviceps</taxon>
    </lineage>
</organism>
<protein>
    <submittedName>
        <fullName evidence="2">Uncharacterized protein</fullName>
    </submittedName>
</protein>
<dbReference type="VEuPathDB" id="FungiDB:CPUR_05390"/>
<proteinExistence type="predicted"/>
<feature type="region of interest" description="Disordered" evidence="1">
    <location>
        <begin position="45"/>
        <end position="83"/>
    </location>
</feature>
<dbReference type="Proteomes" id="UP000016801">
    <property type="component" value="Unassembled WGS sequence"/>
</dbReference>
<comment type="caution">
    <text evidence="2">The sequence shown here is derived from an EMBL/GenBank/DDBJ whole genome shotgun (WGS) entry which is preliminary data.</text>
</comment>
<feature type="compositionally biased region" description="Polar residues" evidence="1">
    <location>
        <begin position="69"/>
        <end position="80"/>
    </location>
</feature>
<accession>M1VWM6</accession>
<name>M1VWM6_CLAP2</name>
<evidence type="ECO:0000256" key="1">
    <source>
        <dbReference type="SAM" id="MobiDB-lite"/>
    </source>
</evidence>
<dbReference type="AlphaFoldDB" id="M1VWM6"/>
<keyword evidence="3" id="KW-1185">Reference proteome</keyword>
<dbReference type="STRING" id="1111077.M1VWM6"/>
<evidence type="ECO:0000313" key="2">
    <source>
        <dbReference type="EMBL" id="CCE31537.1"/>
    </source>
</evidence>
<sequence>MSRAIKAALGRMERYVLSPVRPGRRDKIFRGNGVFGMRAAPTPCRDNDRMIRHPSRLAMGTPDEDTGSADGTESAQTPTDANAKGAALEKLGTYDKYEIAEDDCYNELGYSFSNWKKWHILSAIFWVQVSETSAKTCLANSLLVKVGRIN</sequence>
<reference evidence="2 3" key="1">
    <citation type="journal article" date="2013" name="PLoS Genet.">
        <title>Plant-symbiotic fungi as chemical engineers: Multi-genome analysis of the Clavicipitaceae reveals dynamics of alkaloid loci.</title>
        <authorList>
            <person name="Schardl C.L."/>
            <person name="Young C.A."/>
            <person name="Hesse U."/>
            <person name="Amyotte S.G."/>
            <person name="Andreeva K."/>
            <person name="Calie P.J."/>
            <person name="Fleetwood D.J."/>
            <person name="Haws D.C."/>
            <person name="Moore N."/>
            <person name="Oeser B."/>
            <person name="Panaccione D.G."/>
            <person name="Schweri K.K."/>
            <person name="Voisey C.R."/>
            <person name="Farman M.L."/>
            <person name="Jaromczyk J.W."/>
            <person name="Roe B.A."/>
            <person name="O'Sullivan D.M."/>
            <person name="Scott B."/>
            <person name="Tudzynski P."/>
            <person name="An Z."/>
            <person name="Arnaoudova E.G."/>
            <person name="Bullock C.T."/>
            <person name="Charlton N.D."/>
            <person name="Chen L."/>
            <person name="Cox M."/>
            <person name="Dinkins R.D."/>
            <person name="Florea S."/>
            <person name="Glenn A.E."/>
            <person name="Gordon A."/>
            <person name="Gueldener U."/>
            <person name="Harris D.R."/>
            <person name="Hollin W."/>
            <person name="Jaromczyk J."/>
            <person name="Johnson R.D."/>
            <person name="Khan A.K."/>
            <person name="Leistner E."/>
            <person name="Leuchtmann A."/>
            <person name="Li C."/>
            <person name="Liu J."/>
            <person name="Liu J."/>
            <person name="Liu M."/>
            <person name="Mace W."/>
            <person name="Machado C."/>
            <person name="Nagabhyru P."/>
            <person name="Pan J."/>
            <person name="Schmid J."/>
            <person name="Sugawara K."/>
            <person name="Steiner U."/>
            <person name="Takach J.E."/>
            <person name="Tanaka E."/>
            <person name="Webb J.S."/>
            <person name="Wilson E.V."/>
            <person name="Wiseman J.L."/>
            <person name="Yoshida R."/>
            <person name="Zeng Z."/>
        </authorList>
    </citation>
    <scope>NUCLEOTIDE SEQUENCE [LARGE SCALE GENOMIC DNA]</scope>
    <source>
        <strain evidence="2 3">20.1</strain>
    </source>
</reference>
<dbReference type="HOGENOM" id="CLU_1740338_0_0_1"/>